<name>A0A7G5XBQ4_9BACT</name>
<dbReference type="Gene3D" id="3.40.50.1820">
    <property type="entry name" value="alpha/beta hydrolase"/>
    <property type="match status" value="1"/>
</dbReference>
<evidence type="ECO:0000259" key="3">
    <source>
        <dbReference type="Pfam" id="PF00326"/>
    </source>
</evidence>
<evidence type="ECO:0000256" key="1">
    <source>
        <dbReference type="ARBA" id="ARBA00022801"/>
    </source>
</evidence>
<evidence type="ECO:0000313" key="5">
    <source>
        <dbReference type="Proteomes" id="UP000515344"/>
    </source>
</evidence>
<dbReference type="SUPFAM" id="SSF53474">
    <property type="entry name" value="alpha/beta-Hydrolases"/>
    <property type="match status" value="1"/>
</dbReference>
<dbReference type="EMBL" id="CP060007">
    <property type="protein sequence ID" value="QNA42907.1"/>
    <property type="molecule type" value="Genomic_DNA"/>
</dbReference>
<keyword evidence="1" id="KW-0378">Hydrolase</keyword>
<dbReference type="Pfam" id="PF00326">
    <property type="entry name" value="Peptidase_S9"/>
    <property type="match status" value="1"/>
</dbReference>
<dbReference type="KEGG" id="lacs:H4075_12480"/>
<evidence type="ECO:0000256" key="2">
    <source>
        <dbReference type="SAM" id="SignalP"/>
    </source>
</evidence>
<feature type="domain" description="Peptidase S9 prolyl oligopeptidase catalytic" evidence="3">
    <location>
        <begin position="780"/>
        <end position="960"/>
    </location>
</feature>
<dbReference type="Proteomes" id="UP000515344">
    <property type="component" value="Chromosome"/>
</dbReference>
<sequence>MRNFVFCLLLSVPLLSIAQSKKPLDHSVYDRWQSVQGAQISDDGKWVVYMVNPQEGDGDMIIQSTNGNYKKTVARGYSSVITTDSRFVIFKIRPLFKDTRDARIKKKRPDELPKDSLAIVELGKDSVWKVARVKTFKTPEKGNGWVAYHMDKALPEPPKPAAKPDSLTQINKMVSMADSLMRVADSLKNKANEAKTKGLTVLQAQRGGARPPARPTAEPVEEGTELIVRNTITGEEKKFKLVNEYYFSENGNVLLIETSRKNTDTLSKSAVLWMNTSTGKVDTVLQGFNDAKNYAMDVAGTQVAFVAERDSVSKALRKFYKLWYFKPGMDSARLRVDRSTASVKTGMTVSPDYSNKFSKKGDRLFFGLAPIRQPKDTNLVEFETARLDIWHYNDPELQPQQLLQVNNELRRSYLTVLHGDASAVTPLANETLERVVTTDEDDADVAIGYDSKPYRKQNQWEQHNYNDLYLVNVKNGERKLIGKKIRSGGISPKGKFVMWFDWKTHQYMSYEVATGKTVVATKDIKVPLFDEDDDHPDDPPPHGVMGWHENDAALYVYDKFDIWKVDPTGKEKPVSITNGIGRKKQLTFRYSELDREERFVKDGQTLLLGVFDNKEKGYGLTTHKLGSNFVLNESIAVTNPAVINSNNVLKGKNSDVLIYTAMTPQMSASLFSTTMSTAQDHKASKQLSSINEQQKDYNWYTVELHKWKMFDGKESEGLLFKPENFDPNKKYPVIFYFYERNSDTRYGYRTPAPSASTINIAYFTSNGYLVFDPNIYYKDGEPGESAYNSVVSAGKYLSKMKFVDSTKMAIQGQSWGGYQVAYLVTRTKMFAAAGAGAPVANMFSAYGGIRWGAGISRQFQYERSQTRLGATPWQRPDLYTKNSPLFKADKVTTPLLLMHNDKDGAVPWYQSIEFFTALRRLDKKAWFLQYNDEDHNLVERRNRKDLSVRLSQFFDHYLKGAPMPKWMVEGVPAANKGIDWGFDLVK</sequence>
<proteinExistence type="predicted"/>
<dbReference type="GO" id="GO:0004252">
    <property type="term" value="F:serine-type endopeptidase activity"/>
    <property type="evidence" value="ECO:0007669"/>
    <property type="project" value="TreeGrafter"/>
</dbReference>
<keyword evidence="5" id="KW-1185">Reference proteome</keyword>
<dbReference type="InterPro" id="IPR029058">
    <property type="entry name" value="AB_hydrolase_fold"/>
</dbReference>
<feature type="chain" id="PRO_5028873632" evidence="2">
    <location>
        <begin position="19"/>
        <end position="986"/>
    </location>
</feature>
<dbReference type="PANTHER" id="PTHR42776:SF4">
    <property type="entry name" value="ACYLAMINO-ACID-RELEASING ENZYME"/>
    <property type="match status" value="1"/>
</dbReference>
<gene>
    <name evidence="4" type="ORF">H4075_12480</name>
</gene>
<accession>A0A7G5XBQ4</accession>
<dbReference type="RefSeq" id="WP_182801173.1">
    <property type="nucleotide sequence ID" value="NZ_CP060007.1"/>
</dbReference>
<dbReference type="InterPro" id="IPR001375">
    <property type="entry name" value="Peptidase_S9_cat"/>
</dbReference>
<dbReference type="SUPFAM" id="SSF82171">
    <property type="entry name" value="DPP6 N-terminal domain-like"/>
    <property type="match status" value="1"/>
</dbReference>
<dbReference type="AlphaFoldDB" id="A0A7G5XBQ4"/>
<reference evidence="5" key="1">
    <citation type="submission" date="2020-08" db="EMBL/GenBank/DDBJ databases">
        <title>Lacibacter sp. S13-6-6 genome sequencing.</title>
        <authorList>
            <person name="Jin L."/>
        </authorList>
    </citation>
    <scope>NUCLEOTIDE SEQUENCE [LARGE SCALE GENOMIC DNA]</scope>
    <source>
        <strain evidence="5">S13-6-6</strain>
    </source>
</reference>
<feature type="signal peptide" evidence="2">
    <location>
        <begin position="1"/>
        <end position="18"/>
    </location>
</feature>
<dbReference type="GO" id="GO:0006508">
    <property type="term" value="P:proteolysis"/>
    <property type="evidence" value="ECO:0007669"/>
    <property type="project" value="InterPro"/>
</dbReference>
<evidence type="ECO:0000313" key="4">
    <source>
        <dbReference type="EMBL" id="QNA42907.1"/>
    </source>
</evidence>
<keyword evidence="2" id="KW-0732">Signal</keyword>
<organism evidence="4 5">
    <name type="scientific">Lacibacter sediminis</name>
    <dbReference type="NCBI Taxonomy" id="2760713"/>
    <lineage>
        <taxon>Bacteria</taxon>
        <taxon>Pseudomonadati</taxon>
        <taxon>Bacteroidota</taxon>
        <taxon>Chitinophagia</taxon>
        <taxon>Chitinophagales</taxon>
        <taxon>Chitinophagaceae</taxon>
        <taxon>Lacibacter</taxon>
    </lineage>
</organism>
<protein>
    <submittedName>
        <fullName evidence="4">S9 family peptidase</fullName>
    </submittedName>
</protein>
<dbReference type="PANTHER" id="PTHR42776">
    <property type="entry name" value="SERINE PEPTIDASE S9 FAMILY MEMBER"/>
    <property type="match status" value="1"/>
</dbReference>